<dbReference type="CDD" id="cd04088">
    <property type="entry name" value="EFG_mtEFG_II"/>
    <property type="match status" value="1"/>
</dbReference>
<evidence type="ECO:0000256" key="6">
    <source>
        <dbReference type="ARBA" id="ARBA00023134"/>
    </source>
</evidence>
<dbReference type="Pfam" id="PF00679">
    <property type="entry name" value="EFG_C"/>
    <property type="match status" value="1"/>
</dbReference>
<dbReference type="NCBIfam" id="TIGR00231">
    <property type="entry name" value="small_GTP"/>
    <property type="match status" value="1"/>
</dbReference>
<evidence type="ECO:0000256" key="7">
    <source>
        <dbReference type="ARBA" id="ARBA00024731"/>
    </source>
</evidence>
<dbReference type="SUPFAM" id="SSF54211">
    <property type="entry name" value="Ribosomal protein S5 domain 2-like"/>
    <property type="match status" value="1"/>
</dbReference>
<protein>
    <recommendedName>
        <fullName evidence="8 9">Elongation factor G</fullName>
        <shortName evidence="8">EF-G</shortName>
    </recommendedName>
</protein>
<evidence type="ECO:0000256" key="2">
    <source>
        <dbReference type="ARBA" id="ARBA00005870"/>
    </source>
</evidence>
<evidence type="ECO:0000313" key="11">
    <source>
        <dbReference type="EMBL" id="EPF30923.1"/>
    </source>
</evidence>
<dbReference type="RefSeq" id="WP_016525534.1">
    <property type="nucleotide sequence ID" value="NZ_KE332518.1"/>
</dbReference>
<dbReference type="InterPro" id="IPR009000">
    <property type="entry name" value="Transl_B-barrel_sf"/>
</dbReference>
<dbReference type="SUPFAM" id="SSF52540">
    <property type="entry name" value="P-loop containing nucleoside triphosphate hydrolases"/>
    <property type="match status" value="1"/>
</dbReference>
<dbReference type="FunFam" id="3.40.50.300:FF:000029">
    <property type="entry name" value="Elongation factor G"/>
    <property type="match status" value="1"/>
</dbReference>
<comment type="function">
    <text evidence="7 8">Catalyzes the GTP-dependent ribosomal translocation step during translation elongation. During this step, the ribosome changes from the pre-translocational (PRE) to the post-translocational (POST) state as the newly formed A-site-bound peptidyl-tRNA and P-site-bound deacylated tRNA move to the P and E sites, respectively. Catalyzes the coordinated movement of the two tRNA molecules, the mRNA and conformational changes in the ribosome.</text>
</comment>
<dbReference type="CDD" id="cd01886">
    <property type="entry name" value="EF-G"/>
    <property type="match status" value="1"/>
</dbReference>
<dbReference type="STRING" id="1125699.HMPREF9194_01250"/>
<dbReference type="GO" id="GO:0032790">
    <property type="term" value="P:ribosome disassembly"/>
    <property type="evidence" value="ECO:0007669"/>
    <property type="project" value="TreeGrafter"/>
</dbReference>
<dbReference type="InterPro" id="IPR035647">
    <property type="entry name" value="EFG_III/V"/>
</dbReference>
<dbReference type="InterPro" id="IPR005225">
    <property type="entry name" value="Small_GTP-bd"/>
</dbReference>
<dbReference type="InterPro" id="IPR035649">
    <property type="entry name" value="EFG_V"/>
</dbReference>
<dbReference type="OrthoDB" id="9804431at2"/>
<dbReference type="InterPro" id="IPR014721">
    <property type="entry name" value="Ribsml_uS5_D2-typ_fold_subgr"/>
</dbReference>
<dbReference type="PANTHER" id="PTHR43261">
    <property type="entry name" value="TRANSLATION ELONGATION FACTOR G-RELATED"/>
    <property type="match status" value="1"/>
</dbReference>
<dbReference type="SUPFAM" id="SSF54980">
    <property type="entry name" value="EF-G C-terminal domain-like"/>
    <property type="match status" value="2"/>
</dbReference>
<dbReference type="InterPro" id="IPR031157">
    <property type="entry name" value="G_TR_CS"/>
</dbReference>
<dbReference type="Gene3D" id="3.30.230.10">
    <property type="match status" value="1"/>
</dbReference>
<evidence type="ECO:0000256" key="1">
    <source>
        <dbReference type="ARBA" id="ARBA00004496"/>
    </source>
</evidence>
<dbReference type="InterPro" id="IPR005517">
    <property type="entry name" value="Transl_elong_EFG/EF2_IV"/>
</dbReference>
<dbReference type="InterPro" id="IPR000640">
    <property type="entry name" value="EFG_V-like"/>
</dbReference>
<feature type="domain" description="Tr-type G" evidence="10">
    <location>
        <begin position="4"/>
        <end position="279"/>
    </location>
</feature>
<evidence type="ECO:0000256" key="3">
    <source>
        <dbReference type="ARBA" id="ARBA00022741"/>
    </source>
</evidence>
<dbReference type="Pfam" id="PF00009">
    <property type="entry name" value="GTP_EFTU"/>
    <property type="match status" value="1"/>
</dbReference>
<dbReference type="CDD" id="cd03713">
    <property type="entry name" value="EFG_mtEFG_C"/>
    <property type="match status" value="1"/>
</dbReference>
<dbReference type="NCBIfam" id="NF009381">
    <property type="entry name" value="PRK12740.1-5"/>
    <property type="match status" value="1"/>
</dbReference>
<keyword evidence="5 8" id="KW-0648">Protein biosynthesis</keyword>
<accession>S3JY46</accession>
<dbReference type="SMART" id="SM00838">
    <property type="entry name" value="EFG_C"/>
    <property type="match status" value="1"/>
</dbReference>
<dbReference type="GO" id="GO:0005737">
    <property type="term" value="C:cytoplasm"/>
    <property type="evidence" value="ECO:0007669"/>
    <property type="project" value="UniProtKB-SubCell"/>
</dbReference>
<dbReference type="Proteomes" id="UP000014541">
    <property type="component" value="Unassembled WGS sequence"/>
</dbReference>
<comment type="caution">
    <text evidence="11">The sequence shown here is derived from an EMBL/GenBank/DDBJ whole genome shotgun (WGS) entry which is preliminary data.</text>
</comment>
<name>S3JY46_TREMA</name>
<comment type="subcellular location">
    <subcellularLocation>
        <location evidence="1 8">Cytoplasm</location>
    </subcellularLocation>
</comment>
<dbReference type="CDD" id="cd16262">
    <property type="entry name" value="EFG_III"/>
    <property type="match status" value="1"/>
</dbReference>
<keyword evidence="8" id="KW-0963">Cytoplasm</keyword>
<dbReference type="EMBL" id="ATFF01000006">
    <property type="protein sequence ID" value="EPF30923.1"/>
    <property type="molecule type" value="Genomic_DNA"/>
</dbReference>
<evidence type="ECO:0000313" key="12">
    <source>
        <dbReference type="Proteomes" id="UP000014541"/>
    </source>
</evidence>
<dbReference type="GO" id="GO:0003924">
    <property type="term" value="F:GTPase activity"/>
    <property type="evidence" value="ECO:0007669"/>
    <property type="project" value="InterPro"/>
</dbReference>
<dbReference type="FunFam" id="3.30.70.240:FF:000001">
    <property type="entry name" value="Elongation factor G"/>
    <property type="match status" value="1"/>
</dbReference>
<dbReference type="GO" id="GO:0005525">
    <property type="term" value="F:GTP binding"/>
    <property type="evidence" value="ECO:0007669"/>
    <property type="project" value="UniProtKB-UniRule"/>
</dbReference>
<dbReference type="InterPro" id="IPR004161">
    <property type="entry name" value="EFTu-like_2"/>
</dbReference>
<feature type="binding site" evidence="8">
    <location>
        <begin position="77"/>
        <end position="81"/>
    </location>
    <ligand>
        <name>GTP</name>
        <dbReference type="ChEBI" id="CHEBI:37565"/>
    </ligand>
</feature>
<feature type="binding site" evidence="8">
    <location>
        <begin position="13"/>
        <end position="20"/>
    </location>
    <ligand>
        <name>GTP</name>
        <dbReference type="ChEBI" id="CHEBI:37565"/>
    </ligand>
</feature>
<dbReference type="FunFam" id="3.30.70.870:FF:000001">
    <property type="entry name" value="Elongation factor G"/>
    <property type="match status" value="1"/>
</dbReference>
<dbReference type="SMART" id="SM00889">
    <property type="entry name" value="EFG_IV"/>
    <property type="match status" value="1"/>
</dbReference>
<proteinExistence type="inferred from homology"/>
<dbReference type="InterPro" id="IPR020568">
    <property type="entry name" value="Ribosomal_Su5_D2-typ_SF"/>
</dbReference>
<dbReference type="InterPro" id="IPR009022">
    <property type="entry name" value="EFG_III"/>
</dbReference>
<dbReference type="InterPro" id="IPR027417">
    <property type="entry name" value="P-loop_NTPase"/>
</dbReference>
<feature type="binding site" evidence="8">
    <location>
        <begin position="131"/>
        <end position="134"/>
    </location>
    <ligand>
        <name>GTP</name>
        <dbReference type="ChEBI" id="CHEBI:37565"/>
    </ligand>
</feature>
<dbReference type="AlphaFoldDB" id="S3JY46"/>
<dbReference type="PRINTS" id="PR00315">
    <property type="entry name" value="ELONGATNFCT"/>
</dbReference>
<dbReference type="Pfam" id="PF03764">
    <property type="entry name" value="EFG_IV"/>
    <property type="match status" value="1"/>
</dbReference>
<dbReference type="NCBIfam" id="TIGR00484">
    <property type="entry name" value="EF-G"/>
    <property type="match status" value="1"/>
</dbReference>
<dbReference type="HOGENOM" id="CLU_002794_4_1_12"/>
<dbReference type="Gene3D" id="2.40.30.10">
    <property type="entry name" value="Translation factors"/>
    <property type="match status" value="1"/>
</dbReference>
<sequence>MSLKNIRNIGIIAHIDAGKTTTTERILYYTGKIHRIGEIDDGAATMDWMAQEQERGITIQSAATTTYWRDRQINIIDTPGHVDFTAEVERSLRVLDGAVAVICAVGGVQPQTETVWRQADEYHVPRLCFVNKMDRTGADFFAAMNDVKQKFGAQPLALQLPIGSENAFEGVVDLLRMKEYRFDPADEGETVIESDIDSSRLEEAKAWREKIIDATSSYNDEIAELFLSGEEVPLELLQKEIRRCTIERLFVPFLCGSARKNCAVQPLIDAIVDYLPAPDEVPAASGIQVKKQEKVSIPCKVEGPLSALVFKIQYEREAGSLCYVRVYSGKIKTGDQVFNVGKKKRERVGRILRMHSNKSEALDSVSAGDIAVLIGLKLAQTGDTLGNEGVPVLLENLSFPQPVISVALEPETLSERDKLKETLEILSKEDPTFTFREDAETGQLLISGMGELHLEVLVTRMKDDFKVSARVGNPQVTYRESVGCEISHSETYSKVLGGKEQTAGITLSVSPIAAETNGSDHAGSAPDNTYTCTVSKSGIPDEIFDAVQNGICNSFAAGIRYGYPCTGIAVRVSAIDYNELTSTPFAFEACAAAAFENACEKADPQVLEPVMSVDIVCPKEFVGDAMSLLTQRGGIIQSLESKTSAEIVHAQAPMAKMFGFSTGLRSVTQGRASFSMEFCRFQVKAGGLGS</sequence>
<evidence type="ECO:0000256" key="8">
    <source>
        <dbReference type="HAMAP-Rule" id="MF_00054"/>
    </source>
</evidence>
<gene>
    <name evidence="8" type="primary">fusA</name>
    <name evidence="11" type="ORF">HMPREF9194_01250</name>
</gene>
<keyword evidence="3 8" id="KW-0547">Nucleotide-binding</keyword>
<dbReference type="Gene3D" id="3.40.50.300">
    <property type="entry name" value="P-loop containing nucleotide triphosphate hydrolases"/>
    <property type="match status" value="1"/>
</dbReference>
<reference evidence="11 12" key="1">
    <citation type="submission" date="2013-04" db="EMBL/GenBank/DDBJ databases">
        <title>The Genome Sequence of Treponema maltophilum ATCC 51939.</title>
        <authorList>
            <consortium name="The Broad Institute Genomics Platform"/>
            <person name="Earl A."/>
            <person name="Ward D."/>
            <person name="Feldgarden M."/>
            <person name="Gevers D."/>
            <person name="Leonetti C."/>
            <person name="Blanton J.M."/>
            <person name="Dewhirst F.E."/>
            <person name="Izard J."/>
            <person name="Walker B."/>
            <person name="Young S."/>
            <person name="Zeng Q."/>
            <person name="Gargeya S."/>
            <person name="Fitzgerald M."/>
            <person name="Haas B."/>
            <person name="Abouelleil A."/>
            <person name="Allen A.W."/>
            <person name="Alvarado L."/>
            <person name="Arachchi H.M."/>
            <person name="Berlin A.M."/>
            <person name="Chapman S.B."/>
            <person name="Gainer-Dewar J."/>
            <person name="Goldberg J."/>
            <person name="Griggs A."/>
            <person name="Gujja S."/>
            <person name="Hansen M."/>
            <person name="Howarth C."/>
            <person name="Imamovic A."/>
            <person name="Ireland A."/>
            <person name="Larimer J."/>
            <person name="McCowan C."/>
            <person name="Murphy C."/>
            <person name="Pearson M."/>
            <person name="Poon T.W."/>
            <person name="Priest M."/>
            <person name="Roberts A."/>
            <person name="Saif S."/>
            <person name="Shea T."/>
            <person name="Sisk P."/>
            <person name="Sykes S."/>
            <person name="Wortman J."/>
            <person name="Nusbaum C."/>
            <person name="Birren B."/>
        </authorList>
    </citation>
    <scope>NUCLEOTIDE SEQUENCE [LARGE SCALE GENOMIC DNA]</scope>
    <source>
        <strain evidence="11 12">ATCC 51939</strain>
    </source>
</reference>
<dbReference type="SUPFAM" id="SSF50447">
    <property type="entry name" value="Translation proteins"/>
    <property type="match status" value="1"/>
</dbReference>
<dbReference type="HAMAP" id="MF_00054_B">
    <property type="entry name" value="EF_G_EF_2_B"/>
    <property type="match status" value="1"/>
</dbReference>
<keyword evidence="6 8" id="KW-0342">GTP-binding</keyword>
<dbReference type="PROSITE" id="PS00301">
    <property type="entry name" value="G_TR_1"/>
    <property type="match status" value="1"/>
</dbReference>
<dbReference type="InterPro" id="IPR000795">
    <property type="entry name" value="T_Tr_GTP-bd_dom"/>
</dbReference>
<dbReference type="eggNOG" id="COG0480">
    <property type="taxonomic scope" value="Bacteria"/>
</dbReference>
<dbReference type="Pfam" id="PF03144">
    <property type="entry name" value="GTP_EFTU_D2"/>
    <property type="match status" value="1"/>
</dbReference>
<dbReference type="PROSITE" id="PS51722">
    <property type="entry name" value="G_TR_2"/>
    <property type="match status" value="1"/>
</dbReference>
<dbReference type="Gene3D" id="3.30.70.870">
    <property type="entry name" value="Elongation Factor G (Translational Gtpase), domain 3"/>
    <property type="match status" value="1"/>
</dbReference>
<dbReference type="InterPro" id="IPR004540">
    <property type="entry name" value="Transl_elong_EFG/EF2"/>
</dbReference>
<evidence type="ECO:0000256" key="4">
    <source>
        <dbReference type="ARBA" id="ARBA00022768"/>
    </source>
</evidence>
<dbReference type="PANTHER" id="PTHR43261:SF1">
    <property type="entry name" value="RIBOSOME-RELEASING FACTOR 2, MITOCHONDRIAL"/>
    <property type="match status" value="1"/>
</dbReference>
<evidence type="ECO:0000256" key="5">
    <source>
        <dbReference type="ARBA" id="ARBA00022917"/>
    </source>
</evidence>
<dbReference type="Pfam" id="PF14492">
    <property type="entry name" value="EFG_III"/>
    <property type="match status" value="1"/>
</dbReference>
<organism evidence="11 12">
    <name type="scientific">Treponema maltophilum ATCC 51939</name>
    <dbReference type="NCBI Taxonomy" id="1125699"/>
    <lineage>
        <taxon>Bacteria</taxon>
        <taxon>Pseudomonadati</taxon>
        <taxon>Spirochaetota</taxon>
        <taxon>Spirochaetia</taxon>
        <taxon>Spirochaetales</taxon>
        <taxon>Treponemataceae</taxon>
        <taxon>Treponema</taxon>
    </lineage>
</organism>
<dbReference type="InterPro" id="IPR041095">
    <property type="entry name" value="EFG_II"/>
</dbReference>
<evidence type="ECO:0000256" key="9">
    <source>
        <dbReference type="NCBIfam" id="TIGR00484"/>
    </source>
</evidence>
<dbReference type="GO" id="GO:0003746">
    <property type="term" value="F:translation elongation factor activity"/>
    <property type="evidence" value="ECO:0007669"/>
    <property type="project" value="UniProtKB-UniRule"/>
</dbReference>
<keyword evidence="12" id="KW-1185">Reference proteome</keyword>
<dbReference type="Gene3D" id="3.30.70.240">
    <property type="match status" value="1"/>
</dbReference>
<comment type="similarity">
    <text evidence="2 8">Belongs to the TRAFAC class translation factor GTPase superfamily. Classic translation factor GTPase family. EF-G/EF-2 subfamily.</text>
</comment>
<dbReference type="PATRIC" id="fig|1125699.3.peg.1267"/>
<dbReference type="FunFam" id="2.40.30.10:FF:000006">
    <property type="entry name" value="Elongation factor G"/>
    <property type="match status" value="1"/>
</dbReference>
<evidence type="ECO:0000259" key="10">
    <source>
        <dbReference type="PROSITE" id="PS51722"/>
    </source>
</evidence>
<keyword evidence="4 8" id="KW-0251">Elongation factor</keyword>